<name>A0ABT7CJ09_9BACT</name>
<protein>
    <submittedName>
        <fullName evidence="2">Imm5 family immunity protein</fullName>
    </submittedName>
</protein>
<evidence type="ECO:0000313" key="3">
    <source>
        <dbReference type="Proteomes" id="UP001228581"/>
    </source>
</evidence>
<dbReference type="Pfam" id="PF14423">
    <property type="entry name" value="Imm5"/>
    <property type="match status" value="1"/>
</dbReference>
<reference evidence="2 3" key="1">
    <citation type="submission" date="2023-05" db="EMBL/GenBank/DDBJ databases">
        <authorList>
            <person name="Zhang X."/>
        </authorList>
    </citation>
    <scope>NUCLEOTIDE SEQUENCE [LARGE SCALE GENOMIC DNA]</scope>
    <source>
        <strain evidence="2 3">DM2B3-1</strain>
    </source>
</reference>
<dbReference type="Proteomes" id="UP001228581">
    <property type="component" value="Unassembled WGS sequence"/>
</dbReference>
<dbReference type="EMBL" id="JASJOT010000004">
    <property type="protein sequence ID" value="MDJ1492980.1"/>
    <property type="molecule type" value="Genomic_DNA"/>
</dbReference>
<evidence type="ECO:0000259" key="1">
    <source>
        <dbReference type="Pfam" id="PF14423"/>
    </source>
</evidence>
<organism evidence="2 3">
    <name type="scientific">Xanthocytophaga flava</name>
    <dbReference type="NCBI Taxonomy" id="3048013"/>
    <lineage>
        <taxon>Bacteria</taxon>
        <taxon>Pseudomonadati</taxon>
        <taxon>Bacteroidota</taxon>
        <taxon>Cytophagia</taxon>
        <taxon>Cytophagales</taxon>
        <taxon>Rhodocytophagaceae</taxon>
        <taxon>Xanthocytophaga</taxon>
    </lineage>
</organism>
<gene>
    <name evidence="2" type="ORF">QNI19_08555</name>
</gene>
<dbReference type="InterPro" id="IPR025675">
    <property type="entry name" value="Imm5"/>
</dbReference>
<sequence>MDKEKMSTNFFLNTQLTALIEKGFSCIESHPCHHLESGIREAIYLALGAHHDPIAHKRRRLLAEQAINKVVPLWYKTWPQDTLLMPLLDRFIRYKERRVVEKNEFLHTQLDEDWERMSAFADETWIQDPLHRKHRFAESMVGLAVVLTTELVLFDSFVTSEESVLPQKDEEIDLMENELHFYAAFAYAGGPPFPMHYFDTGSPEKYKDYWTWWLQEALPYAWKEGMNK</sequence>
<feature type="domain" description="Immunity protein Imm5" evidence="1">
    <location>
        <begin position="20"/>
        <end position="219"/>
    </location>
</feature>
<keyword evidence="3" id="KW-1185">Reference proteome</keyword>
<comment type="caution">
    <text evidence="2">The sequence shown here is derived from an EMBL/GenBank/DDBJ whole genome shotgun (WGS) entry which is preliminary data.</text>
</comment>
<accession>A0ABT7CJ09</accession>
<dbReference type="RefSeq" id="WP_314034172.1">
    <property type="nucleotide sequence ID" value="NZ_JASJOR010000019.1"/>
</dbReference>
<evidence type="ECO:0000313" key="2">
    <source>
        <dbReference type="EMBL" id="MDJ1492980.1"/>
    </source>
</evidence>
<proteinExistence type="predicted"/>